<evidence type="ECO:0000256" key="5">
    <source>
        <dbReference type="ARBA" id="ARBA00022801"/>
    </source>
</evidence>
<keyword evidence="5" id="KW-0378">Hydrolase</keyword>
<comment type="cofactor">
    <cofactor evidence="9">
        <name>Zn(2+)</name>
        <dbReference type="ChEBI" id="CHEBI:29105"/>
    </cofactor>
    <text evidence="9">Binds 2 Zn(2+) ions.</text>
</comment>
<feature type="region of interest" description="Disordered" evidence="11">
    <location>
        <begin position="1"/>
        <end position="25"/>
    </location>
</feature>
<dbReference type="Proteomes" id="UP000187283">
    <property type="component" value="Unassembled WGS sequence"/>
</dbReference>
<evidence type="ECO:0000256" key="6">
    <source>
        <dbReference type="ARBA" id="ARBA00022833"/>
    </source>
</evidence>
<evidence type="ECO:0000256" key="8">
    <source>
        <dbReference type="PIRSR" id="PIRSR601952-1"/>
    </source>
</evidence>
<feature type="compositionally biased region" description="Polar residues" evidence="11">
    <location>
        <begin position="1"/>
        <end position="14"/>
    </location>
</feature>
<sequence length="185" mass="20078">MPNNKTLSDSSDSEQIFHEDSVSDSEQILRSDFISGSSSSLLNIQENSIPDSPLIHPQYNNFSSKKSSSFMKKTFFFALGSTFVLSIFLISKFLTEKKVQVKSDGPVNVILMISDGFGPASETMARQFYQSTNRLPASWKSPLDDILVGSSRTQSSDSLITDSAAGATAFSCAMKSYNGAIAGKL</sequence>
<evidence type="ECO:0000256" key="7">
    <source>
        <dbReference type="ARBA" id="ARBA00022842"/>
    </source>
</evidence>
<organism evidence="13 14">
    <name type="scientific">Smittium culicis</name>
    <dbReference type="NCBI Taxonomy" id="133412"/>
    <lineage>
        <taxon>Eukaryota</taxon>
        <taxon>Fungi</taxon>
        <taxon>Fungi incertae sedis</taxon>
        <taxon>Zoopagomycota</taxon>
        <taxon>Kickxellomycotina</taxon>
        <taxon>Harpellomycetes</taxon>
        <taxon>Harpellales</taxon>
        <taxon>Legeriomycetaceae</taxon>
        <taxon>Smittium</taxon>
    </lineage>
</organism>
<keyword evidence="7 9" id="KW-0460">Magnesium</keyword>
<dbReference type="EMBL" id="LSSN01000610">
    <property type="protein sequence ID" value="OMJ23075.1"/>
    <property type="molecule type" value="Genomic_DNA"/>
</dbReference>
<keyword evidence="12" id="KW-0812">Transmembrane</keyword>
<dbReference type="GO" id="GO:0004035">
    <property type="term" value="F:alkaline phosphatase activity"/>
    <property type="evidence" value="ECO:0007669"/>
    <property type="project" value="UniProtKB-EC"/>
</dbReference>
<comment type="similarity">
    <text evidence="1 10">Belongs to the alkaline phosphatase family.</text>
</comment>
<dbReference type="EC" id="3.1.3.1" evidence="2"/>
<evidence type="ECO:0000256" key="3">
    <source>
        <dbReference type="ARBA" id="ARBA00022553"/>
    </source>
</evidence>
<keyword evidence="14" id="KW-1185">Reference proteome</keyword>
<dbReference type="PANTHER" id="PTHR11596:SF5">
    <property type="entry name" value="ALKALINE PHOSPHATASE"/>
    <property type="match status" value="1"/>
</dbReference>
<feature type="binding site" evidence="9">
    <location>
        <position position="115"/>
    </location>
    <ligand>
        <name>Zn(2+)</name>
        <dbReference type="ChEBI" id="CHEBI:29105"/>
        <label>2</label>
    </ligand>
</feature>
<dbReference type="InterPro" id="IPR001952">
    <property type="entry name" value="Alkaline_phosphatase"/>
</dbReference>
<evidence type="ECO:0000256" key="1">
    <source>
        <dbReference type="ARBA" id="ARBA00005984"/>
    </source>
</evidence>
<evidence type="ECO:0000313" key="13">
    <source>
        <dbReference type="EMBL" id="OMJ23075.1"/>
    </source>
</evidence>
<comment type="caution">
    <text evidence="13">The sequence shown here is derived from an EMBL/GenBank/DDBJ whole genome shotgun (WGS) entry which is preliminary data.</text>
</comment>
<evidence type="ECO:0000313" key="14">
    <source>
        <dbReference type="Proteomes" id="UP000187283"/>
    </source>
</evidence>
<evidence type="ECO:0000256" key="10">
    <source>
        <dbReference type="RuleBase" id="RU003946"/>
    </source>
</evidence>
<keyword evidence="6 9" id="KW-0862">Zinc</keyword>
<dbReference type="Gene3D" id="3.40.720.10">
    <property type="entry name" value="Alkaline Phosphatase, subunit A"/>
    <property type="match status" value="1"/>
</dbReference>
<comment type="cofactor">
    <cofactor evidence="9">
        <name>Mg(2+)</name>
        <dbReference type="ChEBI" id="CHEBI:18420"/>
    </cofactor>
    <text evidence="9">Binds 1 Mg(2+) ion.</text>
</comment>
<dbReference type="Pfam" id="PF00245">
    <property type="entry name" value="Alk_phosphatase"/>
    <property type="match status" value="1"/>
</dbReference>
<protein>
    <recommendedName>
        <fullName evidence="2">alkaline phosphatase</fullName>
        <ecNumber evidence="2">3.1.3.1</ecNumber>
    </recommendedName>
</protein>
<dbReference type="STRING" id="133412.A0A1R1Y8D0"/>
<name>A0A1R1Y8D0_9FUNG</name>
<reference evidence="13 14" key="1">
    <citation type="submission" date="2017-01" db="EMBL/GenBank/DDBJ databases">
        <authorList>
            <person name="Mah S.A."/>
            <person name="Swanson W.J."/>
            <person name="Moy G.W."/>
            <person name="Vacquier V.D."/>
        </authorList>
    </citation>
    <scope>NUCLEOTIDE SEQUENCE [LARGE SCALE GENOMIC DNA]</scope>
    <source>
        <strain evidence="13 14">GSMNP</strain>
    </source>
</reference>
<dbReference type="GO" id="GO:0000329">
    <property type="term" value="C:fungal-type vacuole membrane"/>
    <property type="evidence" value="ECO:0007669"/>
    <property type="project" value="TreeGrafter"/>
</dbReference>
<dbReference type="InterPro" id="IPR017850">
    <property type="entry name" value="Alkaline_phosphatase_core_sf"/>
</dbReference>
<keyword evidence="4 9" id="KW-0479">Metal-binding</keyword>
<accession>A0A1R1Y8D0</accession>
<proteinExistence type="inferred from homology"/>
<keyword evidence="3" id="KW-0597">Phosphoprotein</keyword>
<feature type="transmembrane region" description="Helical" evidence="12">
    <location>
        <begin position="75"/>
        <end position="94"/>
    </location>
</feature>
<dbReference type="PROSITE" id="PS00123">
    <property type="entry name" value="ALKALINE_PHOSPHATASE"/>
    <property type="match status" value="1"/>
</dbReference>
<keyword evidence="12" id="KW-0472">Membrane</keyword>
<evidence type="ECO:0000256" key="11">
    <source>
        <dbReference type="SAM" id="MobiDB-lite"/>
    </source>
</evidence>
<dbReference type="InterPro" id="IPR018299">
    <property type="entry name" value="Alkaline_phosphatase_AS"/>
</dbReference>
<evidence type="ECO:0000256" key="9">
    <source>
        <dbReference type="PIRSR" id="PIRSR601952-2"/>
    </source>
</evidence>
<keyword evidence="12" id="KW-1133">Transmembrane helix</keyword>
<evidence type="ECO:0000256" key="2">
    <source>
        <dbReference type="ARBA" id="ARBA00012647"/>
    </source>
</evidence>
<dbReference type="PANTHER" id="PTHR11596">
    <property type="entry name" value="ALKALINE PHOSPHATASE"/>
    <property type="match status" value="1"/>
</dbReference>
<dbReference type="AlphaFoldDB" id="A0A1R1Y8D0"/>
<feature type="binding site" evidence="9">
    <location>
        <position position="115"/>
    </location>
    <ligand>
        <name>Mg(2+)</name>
        <dbReference type="ChEBI" id="CHEBI:18420"/>
    </ligand>
</feature>
<gene>
    <name evidence="13" type="ORF">AYI70_g2480</name>
</gene>
<dbReference type="PRINTS" id="PR00113">
    <property type="entry name" value="ALKPHPHTASE"/>
</dbReference>
<feature type="active site" description="Phosphoserine intermediate" evidence="8">
    <location>
        <position position="163"/>
    </location>
</feature>
<dbReference type="GO" id="GO:0046872">
    <property type="term" value="F:metal ion binding"/>
    <property type="evidence" value="ECO:0007669"/>
    <property type="project" value="UniProtKB-KW"/>
</dbReference>
<dbReference type="SUPFAM" id="SSF53649">
    <property type="entry name" value="Alkaline phosphatase-like"/>
    <property type="match status" value="1"/>
</dbReference>
<evidence type="ECO:0000256" key="12">
    <source>
        <dbReference type="SAM" id="Phobius"/>
    </source>
</evidence>
<dbReference type="OrthoDB" id="7392499at2759"/>
<evidence type="ECO:0000256" key="4">
    <source>
        <dbReference type="ARBA" id="ARBA00022723"/>
    </source>
</evidence>